<accession>A0A7M1SQU4</accession>
<evidence type="ECO:0000313" key="9">
    <source>
        <dbReference type="EMBL" id="QOR69930.1"/>
    </source>
</evidence>
<organism evidence="9 10">
    <name type="scientific">Ruania alkalisoli</name>
    <dbReference type="NCBI Taxonomy" id="2779775"/>
    <lineage>
        <taxon>Bacteria</taxon>
        <taxon>Bacillati</taxon>
        <taxon>Actinomycetota</taxon>
        <taxon>Actinomycetes</taxon>
        <taxon>Micrococcales</taxon>
        <taxon>Ruaniaceae</taxon>
        <taxon>Ruania</taxon>
    </lineage>
</organism>
<protein>
    <submittedName>
        <fullName evidence="9">Sugar ABC transporter permease</fullName>
    </submittedName>
</protein>
<comment type="subcellular location">
    <subcellularLocation>
        <location evidence="1 7">Cell membrane</location>
        <topology evidence="1 7">Multi-pass membrane protein</topology>
    </subcellularLocation>
</comment>
<proteinExistence type="inferred from homology"/>
<keyword evidence="5 7" id="KW-1133">Transmembrane helix</keyword>
<dbReference type="GO" id="GO:0055085">
    <property type="term" value="P:transmembrane transport"/>
    <property type="evidence" value="ECO:0007669"/>
    <property type="project" value="InterPro"/>
</dbReference>
<dbReference type="InterPro" id="IPR051393">
    <property type="entry name" value="ABC_transporter_permease"/>
</dbReference>
<keyword evidence="3" id="KW-1003">Cell membrane</keyword>
<evidence type="ECO:0000256" key="3">
    <source>
        <dbReference type="ARBA" id="ARBA00022475"/>
    </source>
</evidence>
<feature type="transmembrane region" description="Helical" evidence="7">
    <location>
        <begin position="278"/>
        <end position="300"/>
    </location>
</feature>
<keyword evidence="2 7" id="KW-0813">Transport</keyword>
<evidence type="ECO:0000256" key="4">
    <source>
        <dbReference type="ARBA" id="ARBA00022692"/>
    </source>
</evidence>
<keyword evidence="10" id="KW-1185">Reference proteome</keyword>
<feature type="transmembrane region" description="Helical" evidence="7">
    <location>
        <begin position="20"/>
        <end position="45"/>
    </location>
</feature>
<reference evidence="9 10" key="1">
    <citation type="submission" date="2020-10" db="EMBL/GenBank/DDBJ databases">
        <title>Haloactinobacterium sp. RN3S43, a bacterium isolated from saline soil.</title>
        <authorList>
            <person name="Sun J.-Q."/>
        </authorList>
    </citation>
    <scope>NUCLEOTIDE SEQUENCE [LARGE SCALE GENOMIC DNA]</scope>
    <source>
        <strain evidence="9 10">RN3S43</strain>
    </source>
</reference>
<dbReference type="SUPFAM" id="SSF161098">
    <property type="entry name" value="MetI-like"/>
    <property type="match status" value="1"/>
</dbReference>
<dbReference type="KEGG" id="halt:IM660_14945"/>
<evidence type="ECO:0000259" key="8">
    <source>
        <dbReference type="PROSITE" id="PS50928"/>
    </source>
</evidence>
<evidence type="ECO:0000313" key="10">
    <source>
        <dbReference type="Proteomes" id="UP000593758"/>
    </source>
</evidence>
<evidence type="ECO:0000256" key="2">
    <source>
        <dbReference type="ARBA" id="ARBA00022448"/>
    </source>
</evidence>
<gene>
    <name evidence="9" type="ORF">IM660_14945</name>
</gene>
<keyword evidence="6 7" id="KW-0472">Membrane</keyword>
<dbReference type="Proteomes" id="UP000593758">
    <property type="component" value="Chromosome"/>
</dbReference>
<name>A0A7M1SQU4_9MICO</name>
<feature type="domain" description="ABC transmembrane type-1" evidence="8">
    <location>
        <begin position="85"/>
        <end position="297"/>
    </location>
</feature>
<dbReference type="PANTHER" id="PTHR30193">
    <property type="entry name" value="ABC TRANSPORTER PERMEASE PROTEIN"/>
    <property type="match status" value="1"/>
</dbReference>
<evidence type="ECO:0000256" key="6">
    <source>
        <dbReference type="ARBA" id="ARBA00023136"/>
    </source>
</evidence>
<sequence length="312" mass="33650">MSTSTATGSRRRRHGAVSPWAPYLFVAPFVVLFLLFLVAPIVVAFVNSLFSRQSSGLGFGGSSIEFVGLANFVRAFADRDFLVGFPRVLLYGAVQVPVMMTIAAFFALLFDTALVKARRFFQFTVFLPYAVPSVIAALLWGFLYQPSVSPVLQFFESIGITLSPLASTVVLWSIANVALWSLVGINMIILFSALQSVPREMYEAARIDGAGEVRTALQIKLPMIAPAVLLTTLSSIIGTLQLFNEPQVLQTITSNIPSDYTPNMAIYATSTLGKDPHLASAMAVILGLATLVVSLLVLAANKRTTNRAGHGL</sequence>
<evidence type="ECO:0000256" key="1">
    <source>
        <dbReference type="ARBA" id="ARBA00004651"/>
    </source>
</evidence>
<feature type="transmembrane region" description="Helical" evidence="7">
    <location>
        <begin position="169"/>
        <end position="191"/>
    </location>
</feature>
<dbReference type="RefSeq" id="WP_193496638.1">
    <property type="nucleotide sequence ID" value="NZ_CP063169.1"/>
</dbReference>
<dbReference type="PROSITE" id="PS50928">
    <property type="entry name" value="ABC_TM1"/>
    <property type="match status" value="1"/>
</dbReference>
<dbReference type="GO" id="GO:0005886">
    <property type="term" value="C:plasma membrane"/>
    <property type="evidence" value="ECO:0007669"/>
    <property type="project" value="UniProtKB-SubCell"/>
</dbReference>
<dbReference type="AlphaFoldDB" id="A0A7M1SQU4"/>
<dbReference type="PANTHER" id="PTHR30193:SF41">
    <property type="entry name" value="DIACETYLCHITOBIOSE UPTAKE SYSTEM PERMEASE PROTEIN NGCF"/>
    <property type="match status" value="1"/>
</dbReference>
<dbReference type="CDD" id="cd06261">
    <property type="entry name" value="TM_PBP2"/>
    <property type="match status" value="1"/>
</dbReference>
<keyword evidence="4 7" id="KW-0812">Transmembrane</keyword>
<comment type="similarity">
    <text evidence="7">Belongs to the binding-protein-dependent transport system permease family.</text>
</comment>
<dbReference type="InterPro" id="IPR000515">
    <property type="entry name" value="MetI-like"/>
</dbReference>
<feature type="transmembrane region" description="Helical" evidence="7">
    <location>
        <begin position="120"/>
        <end position="143"/>
    </location>
</feature>
<feature type="transmembrane region" description="Helical" evidence="7">
    <location>
        <begin position="89"/>
        <end position="108"/>
    </location>
</feature>
<feature type="transmembrane region" description="Helical" evidence="7">
    <location>
        <begin position="224"/>
        <end position="243"/>
    </location>
</feature>
<evidence type="ECO:0000256" key="7">
    <source>
        <dbReference type="RuleBase" id="RU363032"/>
    </source>
</evidence>
<dbReference type="InterPro" id="IPR035906">
    <property type="entry name" value="MetI-like_sf"/>
</dbReference>
<dbReference type="Pfam" id="PF00528">
    <property type="entry name" value="BPD_transp_1"/>
    <property type="match status" value="1"/>
</dbReference>
<dbReference type="EMBL" id="CP063169">
    <property type="protein sequence ID" value="QOR69930.1"/>
    <property type="molecule type" value="Genomic_DNA"/>
</dbReference>
<evidence type="ECO:0000256" key="5">
    <source>
        <dbReference type="ARBA" id="ARBA00022989"/>
    </source>
</evidence>
<dbReference type="Gene3D" id="1.10.3720.10">
    <property type="entry name" value="MetI-like"/>
    <property type="match status" value="1"/>
</dbReference>